<dbReference type="InterPro" id="IPR006972">
    <property type="entry name" value="BipB-like_C"/>
</dbReference>
<comment type="subcellular location">
    <subcellularLocation>
        <location evidence="1">Host membrane</location>
    </subcellularLocation>
    <subcellularLocation>
        <location evidence="2">Secreted</location>
    </subcellularLocation>
</comment>
<keyword evidence="6" id="KW-1043">Host membrane</keyword>
<dbReference type="EMBL" id="CP011807">
    <property type="protein sequence ID" value="AKM30722.1"/>
    <property type="molecule type" value="Genomic_DNA"/>
</dbReference>
<dbReference type="Gene3D" id="1.20.120.330">
    <property type="entry name" value="Nucleotidyltransferases domain 2"/>
    <property type="match status" value="2"/>
</dbReference>
<accession>A0A0H3WSG6</accession>
<evidence type="ECO:0000256" key="7">
    <source>
        <dbReference type="ARBA" id="ARBA00022989"/>
    </source>
</evidence>
<proteinExistence type="inferred from homology"/>
<keyword evidence="7 15" id="KW-1133">Transmembrane helix</keyword>
<dbReference type="PATRIC" id="fig|656179.3.peg.2620"/>
<keyword evidence="19" id="KW-1185">Reference proteome</keyword>
<dbReference type="AlphaFoldDB" id="A0A0H3WSG6"/>
<protein>
    <recommendedName>
        <fullName evidence="3">Translocator protein BipB</fullName>
    </recommendedName>
</protein>
<organism evidence="18 19">
    <name type="scientific">Pandoraea faecigallinarum</name>
    <dbReference type="NCBI Taxonomy" id="656179"/>
    <lineage>
        <taxon>Bacteria</taxon>
        <taxon>Pseudomonadati</taxon>
        <taxon>Pseudomonadota</taxon>
        <taxon>Betaproteobacteria</taxon>
        <taxon>Burkholderiales</taxon>
        <taxon>Burkholderiaceae</taxon>
        <taxon>Pandoraea</taxon>
    </lineage>
</organism>
<keyword evidence="9 13" id="KW-0175">Coiled coil</keyword>
<evidence type="ECO:0000256" key="13">
    <source>
        <dbReference type="SAM" id="Coils"/>
    </source>
</evidence>
<evidence type="ECO:0000259" key="17">
    <source>
        <dbReference type="Pfam" id="PF16535"/>
    </source>
</evidence>
<feature type="domain" description="IpaB/BipB/SctE N-terminal" evidence="17">
    <location>
        <begin position="80"/>
        <end position="225"/>
    </location>
</feature>
<dbReference type="Pfam" id="PF04888">
    <property type="entry name" value="SseC"/>
    <property type="match status" value="1"/>
</dbReference>
<evidence type="ECO:0000256" key="5">
    <source>
        <dbReference type="ARBA" id="ARBA00022692"/>
    </source>
</evidence>
<evidence type="ECO:0000313" key="19">
    <source>
        <dbReference type="Proteomes" id="UP000035651"/>
    </source>
</evidence>
<dbReference type="Proteomes" id="UP000035651">
    <property type="component" value="Chromosome"/>
</dbReference>
<dbReference type="GO" id="GO:0033644">
    <property type="term" value="C:host cell membrane"/>
    <property type="evidence" value="ECO:0007669"/>
    <property type="project" value="UniProtKB-SubCell"/>
</dbReference>
<feature type="transmembrane region" description="Helical" evidence="15">
    <location>
        <begin position="306"/>
        <end position="328"/>
    </location>
</feature>
<evidence type="ECO:0000256" key="11">
    <source>
        <dbReference type="ARBA" id="ARBA00025490"/>
    </source>
</evidence>
<dbReference type="STRING" id="656179.AB870_12310"/>
<evidence type="ECO:0000256" key="9">
    <source>
        <dbReference type="ARBA" id="ARBA00023054"/>
    </source>
</evidence>
<comment type="function">
    <text evidence="11">Plays a role in the bacterium-induced formation of multinucleated giant cell (MNGC), which is formed after host cell fusion, as well as in the intercellular spreading of bacteria and in the induction of apoptosis in macrophages. May act in concert with other effector proteins to induce fusion of host cell membranes.</text>
</comment>
<keyword evidence="4" id="KW-0964">Secreted</keyword>
<dbReference type="KEGG" id="pfg:AB870_12310"/>
<keyword evidence="8" id="KW-0843">Virulence</keyword>
<gene>
    <name evidence="18" type="ORF">AB870_12310</name>
</gene>
<evidence type="ECO:0000256" key="10">
    <source>
        <dbReference type="ARBA" id="ARBA00023136"/>
    </source>
</evidence>
<dbReference type="GO" id="GO:0005576">
    <property type="term" value="C:extracellular region"/>
    <property type="evidence" value="ECO:0007669"/>
    <property type="project" value="UniProtKB-SubCell"/>
</dbReference>
<evidence type="ECO:0000256" key="15">
    <source>
        <dbReference type="SAM" id="Phobius"/>
    </source>
</evidence>
<reference evidence="18" key="1">
    <citation type="submission" date="2016-06" db="EMBL/GenBank/DDBJ databases">
        <title>Complete Genome Sequence of Pandoraea faecigallinarum DSM-23572.</title>
        <authorList>
            <person name="Yong D."/>
            <person name="Ee R."/>
            <person name="Lim Y.-L."/>
            <person name="Yin W.-F."/>
            <person name="Chan K.-G."/>
        </authorList>
    </citation>
    <scope>NUCLEOTIDE SEQUENCE</scope>
    <source>
        <strain evidence="18">DSM 23572</strain>
    </source>
</reference>
<evidence type="ECO:0000256" key="8">
    <source>
        <dbReference type="ARBA" id="ARBA00023026"/>
    </source>
</evidence>
<name>A0A0H3WSG6_9BURK</name>
<comment type="similarity">
    <text evidence="12">Belongs to the SctE/SipB/YopB family.</text>
</comment>
<keyword evidence="10 15" id="KW-0472">Membrane</keyword>
<evidence type="ECO:0000256" key="6">
    <source>
        <dbReference type="ARBA" id="ARBA00022870"/>
    </source>
</evidence>
<evidence type="ECO:0000256" key="1">
    <source>
        <dbReference type="ARBA" id="ARBA00004551"/>
    </source>
</evidence>
<dbReference type="RefSeq" id="WP_047906556.1">
    <property type="nucleotide sequence ID" value="NZ_CP011807.3"/>
</dbReference>
<dbReference type="GO" id="GO:0016020">
    <property type="term" value="C:membrane"/>
    <property type="evidence" value="ECO:0007669"/>
    <property type="project" value="InterPro"/>
</dbReference>
<evidence type="ECO:0000256" key="14">
    <source>
        <dbReference type="SAM" id="MobiDB-lite"/>
    </source>
</evidence>
<dbReference type="InterPro" id="IPR003895">
    <property type="entry name" value="T3SS_SctE/BipB"/>
</dbReference>
<feature type="region of interest" description="Disordered" evidence="14">
    <location>
        <begin position="53"/>
        <end position="77"/>
    </location>
</feature>
<evidence type="ECO:0000313" key="18">
    <source>
        <dbReference type="EMBL" id="AKM30722.1"/>
    </source>
</evidence>
<feature type="transmembrane region" description="Helical" evidence="15">
    <location>
        <begin position="401"/>
        <end position="427"/>
    </location>
</feature>
<dbReference type="OrthoDB" id="8934987at2"/>
<dbReference type="InterPro" id="IPR032391">
    <property type="entry name" value="IpaB/BipB/SctE_N"/>
</dbReference>
<dbReference type="Pfam" id="PF16535">
    <property type="entry name" value="T3SSipB"/>
    <property type="match status" value="1"/>
</dbReference>
<dbReference type="PRINTS" id="PR01375">
    <property type="entry name" value="BACINVASINB"/>
</dbReference>
<feature type="domain" description="Translocator protein BipB-like C-terminal" evidence="16">
    <location>
        <begin position="252"/>
        <end position="573"/>
    </location>
</feature>
<keyword evidence="5 15" id="KW-0812">Transmembrane</keyword>
<feature type="coiled-coil region" evidence="13">
    <location>
        <begin position="128"/>
        <end position="196"/>
    </location>
</feature>
<evidence type="ECO:0000256" key="12">
    <source>
        <dbReference type="ARBA" id="ARBA00035640"/>
    </source>
</evidence>
<evidence type="ECO:0000256" key="4">
    <source>
        <dbReference type="ARBA" id="ARBA00022525"/>
    </source>
</evidence>
<evidence type="ECO:0000259" key="16">
    <source>
        <dbReference type="Pfam" id="PF04888"/>
    </source>
</evidence>
<sequence length="577" mass="60126">MISTTTLQPNALPALTMFDGEDTASGAEAGGKTAQSLKFDIGSTIRAIVENMARNDDGPSGARGDAPELKPPSGDSPMSLTYLLSRLTGLFSESSLADLQTRLAQSQAEAAARQALAEQSRKAFDEALAAANDALAAYEAANRELESAKQAMDRASEKLAAAKAALDASTPGTPAYEAARKAYADARSAFDAAKDKFDSAKAIALNANDAAKEAVKKADDLLGRFLSEQPFSQTSAASNKDQLDNSSELIFLMAQLAKLLGDSANDAIQEDMKFFEKIRRARENDLIKKNEEYQEQVRKAEKMSKIFGIFGKILGAVLAVVGVVGAVFTGGASTTLTVIGVGLLADSVMGAATGFSLVGEAIKPVMTQVVQPLAEKIGSFVGSMLEELGVAKETAELVGNIVGVVAAAVVLVATVAVTVVAGGAAAASNLGKMLGTMVGDVVKKIVPDLLREAGKAGGRMLTQSLTSAASRMGIKEGNAQMFANTLRQIVTAGEIVNTTVQATGSTVNGVYASQASDTLADMMVSQDSLDKINDSVRQSADKFAATQKVVTDLVTQMSDAGRVKQEAQRFVMNNVRA</sequence>
<evidence type="ECO:0000256" key="3">
    <source>
        <dbReference type="ARBA" id="ARBA00018823"/>
    </source>
</evidence>
<evidence type="ECO:0000256" key="2">
    <source>
        <dbReference type="ARBA" id="ARBA00004613"/>
    </source>
</evidence>